<feature type="domain" description="DUF3615" evidence="2">
    <location>
        <begin position="115"/>
        <end position="220"/>
    </location>
</feature>
<keyword evidence="4" id="KW-1185">Reference proteome</keyword>
<feature type="compositionally biased region" description="Basic residues" evidence="1">
    <location>
        <begin position="24"/>
        <end position="39"/>
    </location>
</feature>
<dbReference type="InterPro" id="IPR022059">
    <property type="entry name" value="DUF3615"/>
</dbReference>
<evidence type="ECO:0000313" key="4">
    <source>
        <dbReference type="Proteomes" id="UP000325081"/>
    </source>
</evidence>
<evidence type="ECO:0000256" key="1">
    <source>
        <dbReference type="SAM" id="MobiDB-lite"/>
    </source>
</evidence>
<sequence>MNEEIRKKKVRLEKRPSSEGVRAKHERKASGGRKMKMKLRRSEGNKEMVYCKISRRRKIRPEQQCSHEGIGIVLEDALEISRKRQIEHLEYLMKEGKPNPMSSEVTFHPWSCMADVALMHYHKEQGIEFHLLQMVKKNGKIIPPFSSLEPGIYFHIFFKAVPRNVDCVELSPQLFFAEIFDCGVKFHPTHCFVIKPDDDPVHKRRLGCGVCPDDEEFPHPSTGFNAGHFPYVGPVML</sequence>
<dbReference type="AlphaFoldDB" id="A0A5A7QMD3"/>
<dbReference type="OrthoDB" id="918832at2759"/>
<gene>
    <name evidence="3" type="ORF">STAS_23354</name>
</gene>
<accession>A0A5A7QMD3</accession>
<comment type="caution">
    <text evidence="3">The sequence shown here is derived from an EMBL/GenBank/DDBJ whole genome shotgun (WGS) entry which is preliminary data.</text>
</comment>
<feature type="compositionally biased region" description="Basic and acidic residues" evidence="1">
    <location>
        <begin position="13"/>
        <end position="23"/>
    </location>
</feature>
<evidence type="ECO:0000313" key="3">
    <source>
        <dbReference type="EMBL" id="GER46329.1"/>
    </source>
</evidence>
<dbReference type="EMBL" id="BKCP01007515">
    <property type="protein sequence ID" value="GER46329.1"/>
    <property type="molecule type" value="Genomic_DNA"/>
</dbReference>
<dbReference type="Proteomes" id="UP000325081">
    <property type="component" value="Unassembled WGS sequence"/>
</dbReference>
<dbReference type="Pfam" id="PF12274">
    <property type="entry name" value="DUF3615"/>
    <property type="match status" value="1"/>
</dbReference>
<name>A0A5A7QMD3_STRAF</name>
<organism evidence="3 4">
    <name type="scientific">Striga asiatica</name>
    <name type="common">Asiatic witchweed</name>
    <name type="synonym">Buchnera asiatica</name>
    <dbReference type="NCBI Taxonomy" id="4170"/>
    <lineage>
        <taxon>Eukaryota</taxon>
        <taxon>Viridiplantae</taxon>
        <taxon>Streptophyta</taxon>
        <taxon>Embryophyta</taxon>
        <taxon>Tracheophyta</taxon>
        <taxon>Spermatophyta</taxon>
        <taxon>Magnoliopsida</taxon>
        <taxon>eudicotyledons</taxon>
        <taxon>Gunneridae</taxon>
        <taxon>Pentapetalae</taxon>
        <taxon>asterids</taxon>
        <taxon>lamiids</taxon>
        <taxon>Lamiales</taxon>
        <taxon>Orobanchaceae</taxon>
        <taxon>Buchnereae</taxon>
        <taxon>Striga</taxon>
    </lineage>
</organism>
<evidence type="ECO:0000259" key="2">
    <source>
        <dbReference type="Pfam" id="PF12274"/>
    </source>
</evidence>
<feature type="region of interest" description="Disordered" evidence="1">
    <location>
        <begin position="1"/>
        <end position="41"/>
    </location>
</feature>
<proteinExistence type="predicted"/>
<protein>
    <submittedName>
        <fullName evidence="3">Glyoxal reductase</fullName>
    </submittedName>
</protein>
<reference evidence="4" key="1">
    <citation type="journal article" date="2019" name="Curr. Biol.">
        <title>Genome Sequence of Striga asiatica Provides Insight into the Evolution of Plant Parasitism.</title>
        <authorList>
            <person name="Yoshida S."/>
            <person name="Kim S."/>
            <person name="Wafula E.K."/>
            <person name="Tanskanen J."/>
            <person name="Kim Y.M."/>
            <person name="Honaas L."/>
            <person name="Yang Z."/>
            <person name="Spallek T."/>
            <person name="Conn C.E."/>
            <person name="Ichihashi Y."/>
            <person name="Cheong K."/>
            <person name="Cui S."/>
            <person name="Der J.P."/>
            <person name="Gundlach H."/>
            <person name="Jiao Y."/>
            <person name="Hori C."/>
            <person name="Ishida J.K."/>
            <person name="Kasahara H."/>
            <person name="Kiba T."/>
            <person name="Kim M.S."/>
            <person name="Koo N."/>
            <person name="Laohavisit A."/>
            <person name="Lee Y.H."/>
            <person name="Lumba S."/>
            <person name="McCourt P."/>
            <person name="Mortimer J.C."/>
            <person name="Mutuku J.M."/>
            <person name="Nomura T."/>
            <person name="Sasaki-Sekimoto Y."/>
            <person name="Seto Y."/>
            <person name="Wang Y."/>
            <person name="Wakatake T."/>
            <person name="Sakakibara H."/>
            <person name="Demura T."/>
            <person name="Yamaguchi S."/>
            <person name="Yoneyama K."/>
            <person name="Manabe R.I."/>
            <person name="Nelson D.C."/>
            <person name="Schulman A.H."/>
            <person name="Timko M.P."/>
            <person name="dePamphilis C.W."/>
            <person name="Choi D."/>
            <person name="Shirasu K."/>
        </authorList>
    </citation>
    <scope>NUCLEOTIDE SEQUENCE [LARGE SCALE GENOMIC DNA]</scope>
    <source>
        <strain evidence="4">cv. UVA1</strain>
    </source>
</reference>